<dbReference type="PROSITE" id="PS50925">
    <property type="entry name" value="BLUF"/>
    <property type="match status" value="1"/>
</dbReference>
<evidence type="ECO:0000259" key="1">
    <source>
        <dbReference type="PROSITE" id="PS50925"/>
    </source>
</evidence>
<dbReference type="SMART" id="SM01034">
    <property type="entry name" value="BLUF"/>
    <property type="match status" value="1"/>
</dbReference>
<dbReference type="Gene3D" id="3.30.70.100">
    <property type="match status" value="1"/>
</dbReference>
<dbReference type="Proteomes" id="UP000681594">
    <property type="component" value="Unassembled WGS sequence"/>
</dbReference>
<keyword evidence="3" id="KW-1185">Reference proteome</keyword>
<dbReference type="SUPFAM" id="SSF54975">
    <property type="entry name" value="Acylphosphatase/BLUF domain-like"/>
    <property type="match status" value="1"/>
</dbReference>
<evidence type="ECO:0000313" key="2">
    <source>
        <dbReference type="EMBL" id="MBP0444246.1"/>
    </source>
</evidence>
<organism evidence="2 3">
    <name type="scientific">Pararoseomonas baculiformis</name>
    <dbReference type="NCBI Taxonomy" id="2820812"/>
    <lineage>
        <taxon>Bacteria</taxon>
        <taxon>Pseudomonadati</taxon>
        <taxon>Pseudomonadota</taxon>
        <taxon>Alphaproteobacteria</taxon>
        <taxon>Acetobacterales</taxon>
        <taxon>Acetobacteraceae</taxon>
        <taxon>Pararoseomonas</taxon>
    </lineage>
</organism>
<protein>
    <submittedName>
        <fullName evidence="2">BLUF domain-containing protein</fullName>
    </submittedName>
</protein>
<proteinExistence type="predicted"/>
<accession>A0ABS4AB58</accession>
<evidence type="ECO:0000313" key="3">
    <source>
        <dbReference type="Proteomes" id="UP000681594"/>
    </source>
</evidence>
<dbReference type="InterPro" id="IPR036046">
    <property type="entry name" value="Acylphosphatase-like_dom_sf"/>
</dbReference>
<gene>
    <name evidence="2" type="ORF">J8J14_05590</name>
</gene>
<dbReference type="InterPro" id="IPR007024">
    <property type="entry name" value="BLUF_domain"/>
</dbReference>
<feature type="domain" description="BLUF" evidence="1">
    <location>
        <begin position="13"/>
        <end position="107"/>
    </location>
</feature>
<dbReference type="Pfam" id="PF04940">
    <property type="entry name" value="BLUF"/>
    <property type="match status" value="1"/>
</dbReference>
<comment type="caution">
    <text evidence="2">The sequence shown here is derived from an EMBL/GenBank/DDBJ whole genome shotgun (WGS) entry which is preliminary data.</text>
</comment>
<name>A0ABS4AB58_9PROT</name>
<reference evidence="2 3" key="1">
    <citation type="submission" date="2021-03" db="EMBL/GenBank/DDBJ databases">
        <authorList>
            <person name="So Y."/>
        </authorList>
    </citation>
    <scope>NUCLEOTIDE SEQUENCE [LARGE SCALE GENOMIC DNA]</scope>
    <source>
        <strain evidence="2 3">SSH11</strain>
    </source>
</reference>
<dbReference type="RefSeq" id="WP_209378475.1">
    <property type="nucleotide sequence ID" value="NZ_JAGIZB010000004.1"/>
</dbReference>
<dbReference type="EMBL" id="JAGIZB010000004">
    <property type="protein sequence ID" value="MBP0444246.1"/>
    <property type="molecule type" value="Genomic_DNA"/>
</dbReference>
<sequence length="149" mass="16383">MPASDPAIAAGPLHRAIYVSESLIGGPVDHWAAEVEDILLRSRRHNLRTSITGALLLTERCFVQVLEGSVQAIDEVLTRIYADPRHHILRIEEGPAPERQFGEWSMAYLGAHAGEETILTPTRHFAEGEQPAAPVMSMMCYLLESAGAR</sequence>